<dbReference type="SMR" id="B4MNU8"/>
<evidence type="ECO:0000256" key="11">
    <source>
        <dbReference type="ARBA" id="ARBA00040821"/>
    </source>
</evidence>
<dbReference type="STRING" id="7260.B4MNU8"/>
<dbReference type="GO" id="GO:0035159">
    <property type="term" value="P:regulation of tube length, open tracheal system"/>
    <property type="evidence" value="ECO:0007669"/>
    <property type="project" value="EnsemblMetazoa"/>
</dbReference>
<dbReference type="EMBL" id="CH963848">
    <property type="protein sequence ID" value="EDW73787.2"/>
    <property type="molecule type" value="Genomic_DNA"/>
</dbReference>
<dbReference type="PANTHER" id="PTHR11923">
    <property type="entry name" value="SCAVENGER RECEPTOR CLASS B TYPE-1 SR-B1"/>
    <property type="match status" value="1"/>
</dbReference>
<reference evidence="14 15" key="1">
    <citation type="journal article" date="2007" name="Nature">
        <title>Evolution of genes and genomes on the Drosophila phylogeny.</title>
        <authorList>
            <consortium name="Drosophila 12 Genomes Consortium"/>
            <person name="Clark A.G."/>
            <person name="Eisen M.B."/>
            <person name="Smith D.R."/>
            <person name="Bergman C.M."/>
            <person name="Oliver B."/>
            <person name="Markow T.A."/>
            <person name="Kaufman T.C."/>
            <person name="Kellis M."/>
            <person name="Gelbart W."/>
            <person name="Iyer V.N."/>
            <person name="Pollard D.A."/>
            <person name="Sackton T.B."/>
            <person name="Larracuente A.M."/>
            <person name="Singh N.D."/>
            <person name="Abad J.P."/>
            <person name="Abt D.N."/>
            <person name="Adryan B."/>
            <person name="Aguade M."/>
            <person name="Akashi H."/>
            <person name="Anderson W.W."/>
            <person name="Aquadro C.F."/>
            <person name="Ardell D.H."/>
            <person name="Arguello R."/>
            <person name="Artieri C.G."/>
            <person name="Barbash D.A."/>
            <person name="Barker D."/>
            <person name="Barsanti P."/>
            <person name="Batterham P."/>
            <person name="Batzoglou S."/>
            <person name="Begun D."/>
            <person name="Bhutkar A."/>
            <person name="Blanco E."/>
            <person name="Bosak S.A."/>
            <person name="Bradley R.K."/>
            <person name="Brand A.D."/>
            <person name="Brent M.R."/>
            <person name="Brooks A.N."/>
            <person name="Brown R.H."/>
            <person name="Butlin R.K."/>
            <person name="Caggese C."/>
            <person name="Calvi B.R."/>
            <person name="Bernardo de Carvalho A."/>
            <person name="Caspi A."/>
            <person name="Castrezana S."/>
            <person name="Celniker S.E."/>
            <person name="Chang J.L."/>
            <person name="Chapple C."/>
            <person name="Chatterji S."/>
            <person name="Chinwalla A."/>
            <person name="Civetta A."/>
            <person name="Clifton S.W."/>
            <person name="Comeron J.M."/>
            <person name="Costello J.C."/>
            <person name="Coyne J.A."/>
            <person name="Daub J."/>
            <person name="David R.G."/>
            <person name="Delcher A.L."/>
            <person name="Delehaunty K."/>
            <person name="Do C.B."/>
            <person name="Ebling H."/>
            <person name="Edwards K."/>
            <person name="Eickbush T."/>
            <person name="Evans J.D."/>
            <person name="Filipski A."/>
            <person name="Findeiss S."/>
            <person name="Freyhult E."/>
            <person name="Fulton L."/>
            <person name="Fulton R."/>
            <person name="Garcia A.C."/>
            <person name="Gardiner A."/>
            <person name="Garfield D.A."/>
            <person name="Garvin B.E."/>
            <person name="Gibson G."/>
            <person name="Gilbert D."/>
            <person name="Gnerre S."/>
            <person name="Godfrey J."/>
            <person name="Good R."/>
            <person name="Gotea V."/>
            <person name="Gravely B."/>
            <person name="Greenberg A.J."/>
            <person name="Griffiths-Jones S."/>
            <person name="Gross S."/>
            <person name="Guigo R."/>
            <person name="Gustafson E.A."/>
            <person name="Haerty W."/>
            <person name="Hahn M.W."/>
            <person name="Halligan D.L."/>
            <person name="Halpern A.L."/>
            <person name="Halter G.M."/>
            <person name="Han M.V."/>
            <person name="Heger A."/>
            <person name="Hillier L."/>
            <person name="Hinrichs A.S."/>
            <person name="Holmes I."/>
            <person name="Hoskins R.A."/>
            <person name="Hubisz M.J."/>
            <person name="Hultmark D."/>
            <person name="Huntley M.A."/>
            <person name="Jaffe D.B."/>
            <person name="Jagadeeshan S."/>
            <person name="Jeck W.R."/>
            <person name="Johnson J."/>
            <person name="Jones C.D."/>
            <person name="Jordan W.C."/>
            <person name="Karpen G.H."/>
            <person name="Kataoka E."/>
            <person name="Keightley P.D."/>
            <person name="Kheradpour P."/>
            <person name="Kirkness E.F."/>
            <person name="Koerich L.B."/>
            <person name="Kristiansen K."/>
            <person name="Kudrna D."/>
            <person name="Kulathinal R.J."/>
            <person name="Kumar S."/>
            <person name="Kwok R."/>
            <person name="Lander E."/>
            <person name="Langley C.H."/>
            <person name="Lapoint R."/>
            <person name="Lazzaro B.P."/>
            <person name="Lee S.J."/>
            <person name="Levesque L."/>
            <person name="Li R."/>
            <person name="Lin C.F."/>
            <person name="Lin M.F."/>
            <person name="Lindblad-Toh K."/>
            <person name="Llopart A."/>
            <person name="Long M."/>
            <person name="Low L."/>
            <person name="Lozovsky E."/>
            <person name="Lu J."/>
            <person name="Luo M."/>
            <person name="Machado C.A."/>
            <person name="Makalowski W."/>
            <person name="Marzo M."/>
            <person name="Matsuda M."/>
            <person name="Matzkin L."/>
            <person name="McAllister B."/>
            <person name="McBride C.S."/>
            <person name="McKernan B."/>
            <person name="McKernan K."/>
            <person name="Mendez-Lago M."/>
            <person name="Minx P."/>
            <person name="Mollenhauer M.U."/>
            <person name="Montooth K."/>
            <person name="Mount S.M."/>
            <person name="Mu X."/>
            <person name="Myers E."/>
            <person name="Negre B."/>
            <person name="Newfeld S."/>
            <person name="Nielsen R."/>
            <person name="Noor M.A."/>
            <person name="O'Grady P."/>
            <person name="Pachter L."/>
            <person name="Papaceit M."/>
            <person name="Parisi M.J."/>
            <person name="Parisi M."/>
            <person name="Parts L."/>
            <person name="Pedersen J.S."/>
            <person name="Pesole G."/>
            <person name="Phillippy A.M."/>
            <person name="Ponting C.P."/>
            <person name="Pop M."/>
            <person name="Porcelli D."/>
            <person name="Powell J.R."/>
            <person name="Prohaska S."/>
            <person name="Pruitt K."/>
            <person name="Puig M."/>
            <person name="Quesneville H."/>
            <person name="Ram K.R."/>
            <person name="Rand D."/>
            <person name="Rasmussen M.D."/>
            <person name="Reed L.K."/>
            <person name="Reenan R."/>
            <person name="Reily A."/>
            <person name="Remington K.A."/>
            <person name="Rieger T.T."/>
            <person name="Ritchie M.G."/>
            <person name="Robin C."/>
            <person name="Rogers Y.H."/>
            <person name="Rohde C."/>
            <person name="Rozas J."/>
            <person name="Rubenfield M.J."/>
            <person name="Ruiz A."/>
            <person name="Russo S."/>
            <person name="Salzberg S.L."/>
            <person name="Sanchez-Gracia A."/>
            <person name="Saranga D.J."/>
            <person name="Sato H."/>
            <person name="Schaeffer S.W."/>
            <person name="Schatz M.C."/>
            <person name="Schlenke T."/>
            <person name="Schwartz R."/>
            <person name="Segarra C."/>
            <person name="Singh R.S."/>
            <person name="Sirot L."/>
            <person name="Sirota M."/>
            <person name="Sisneros N.B."/>
            <person name="Smith C.D."/>
            <person name="Smith T.F."/>
            <person name="Spieth J."/>
            <person name="Stage D.E."/>
            <person name="Stark A."/>
            <person name="Stephan W."/>
            <person name="Strausberg R.L."/>
            <person name="Strempel S."/>
            <person name="Sturgill D."/>
            <person name="Sutton G."/>
            <person name="Sutton G.G."/>
            <person name="Tao W."/>
            <person name="Teichmann S."/>
            <person name="Tobari Y.N."/>
            <person name="Tomimura Y."/>
            <person name="Tsolas J.M."/>
            <person name="Valente V.L."/>
            <person name="Venter E."/>
            <person name="Venter J.C."/>
            <person name="Vicario S."/>
            <person name="Vieira F.G."/>
            <person name="Vilella A.J."/>
            <person name="Villasante A."/>
            <person name="Walenz B."/>
            <person name="Wang J."/>
            <person name="Wasserman M."/>
            <person name="Watts T."/>
            <person name="Wilson D."/>
            <person name="Wilson R.K."/>
            <person name="Wing R.A."/>
            <person name="Wolfner M.F."/>
            <person name="Wong A."/>
            <person name="Wong G.K."/>
            <person name="Wu C.I."/>
            <person name="Wu G."/>
            <person name="Yamamoto D."/>
            <person name="Yang H.P."/>
            <person name="Yang S.P."/>
            <person name="Yorke J.A."/>
            <person name="Yoshida K."/>
            <person name="Zdobnov E."/>
            <person name="Zhang P."/>
            <person name="Zhang Y."/>
            <person name="Zimin A.V."/>
            <person name="Baldwin J."/>
            <person name="Abdouelleil A."/>
            <person name="Abdulkadir J."/>
            <person name="Abebe A."/>
            <person name="Abera B."/>
            <person name="Abreu J."/>
            <person name="Acer S.C."/>
            <person name="Aftuck L."/>
            <person name="Alexander A."/>
            <person name="An P."/>
            <person name="Anderson E."/>
            <person name="Anderson S."/>
            <person name="Arachi H."/>
            <person name="Azer M."/>
            <person name="Bachantsang P."/>
            <person name="Barry A."/>
            <person name="Bayul T."/>
            <person name="Berlin A."/>
            <person name="Bessette D."/>
            <person name="Bloom T."/>
            <person name="Blye J."/>
            <person name="Boguslavskiy L."/>
            <person name="Bonnet C."/>
            <person name="Boukhgalter B."/>
            <person name="Bourzgui I."/>
            <person name="Brown A."/>
            <person name="Cahill P."/>
            <person name="Channer S."/>
            <person name="Cheshatsang Y."/>
            <person name="Chuda L."/>
            <person name="Citroen M."/>
            <person name="Collymore A."/>
            <person name="Cooke P."/>
            <person name="Costello M."/>
            <person name="D'Aco K."/>
            <person name="Daza R."/>
            <person name="De Haan G."/>
            <person name="DeGray S."/>
            <person name="DeMaso C."/>
            <person name="Dhargay N."/>
            <person name="Dooley K."/>
            <person name="Dooley E."/>
            <person name="Doricent M."/>
            <person name="Dorje P."/>
            <person name="Dorjee K."/>
            <person name="Dupes A."/>
            <person name="Elong R."/>
            <person name="Falk J."/>
            <person name="Farina A."/>
            <person name="Faro S."/>
            <person name="Ferguson D."/>
            <person name="Fisher S."/>
            <person name="Foley C.D."/>
            <person name="Franke A."/>
            <person name="Friedrich D."/>
            <person name="Gadbois L."/>
            <person name="Gearin G."/>
            <person name="Gearin C.R."/>
            <person name="Giannoukos G."/>
            <person name="Goode T."/>
            <person name="Graham J."/>
            <person name="Grandbois E."/>
            <person name="Grewal S."/>
            <person name="Gyaltsen K."/>
            <person name="Hafez N."/>
            <person name="Hagos B."/>
            <person name="Hall J."/>
            <person name="Henson C."/>
            <person name="Hollinger A."/>
            <person name="Honan T."/>
            <person name="Huard M.D."/>
            <person name="Hughes L."/>
            <person name="Hurhula B."/>
            <person name="Husby M.E."/>
            <person name="Kamat A."/>
            <person name="Kanga B."/>
            <person name="Kashin S."/>
            <person name="Khazanovich D."/>
            <person name="Kisner P."/>
            <person name="Lance K."/>
            <person name="Lara M."/>
            <person name="Lee W."/>
            <person name="Lennon N."/>
            <person name="Letendre F."/>
            <person name="LeVine R."/>
            <person name="Lipovsky A."/>
            <person name="Liu X."/>
            <person name="Liu J."/>
            <person name="Liu S."/>
            <person name="Lokyitsang T."/>
            <person name="Lokyitsang Y."/>
            <person name="Lubonja R."/>
            <person name="Lui A."/>
            <person name="MacDonald P."/>
            <person name="Magnisalis V."/>
            <person name="Maru K."/>
            <person name="Matthews C."/>
            <person name="McCusker W."/>
            <person name="McDonough S."/>
            <person name="Mehta T."/>
            <person name="Meldrim J."/>
            <person name="Meneus L."/>
            <person name="Mihai O."/>
            <person name="Mihalev A."/>
            <person name="Mihova T."/>
            <person name="Mittelman R."/>
            <person name="Mlenga V."/>
            <person name="Montmayeur A."/>
            <person name="Mulrain L."/>
            <person name="Navidi A."/>
            <person name="Naylor J."/>
            <person name="Negash T."/>
            <person name="Nguyen T."/>
            <person name="Nguyen N."/>
            <person name="Nicol R."/>
            <person name="Norbu C."/>
            <person name="Norbu N."/>
            <person name="Novod N."/>
            <person name="O'Neill B."/>
            <person name="Osman S."/>
            <person name="Markiewicz E."/>
            <person name="Oyono O.L."/>
            <person name="Patti C."/>
            <person name="Phunkhang P."/>
            <person name="Pierre F."/>
            <person name="Priest M."/>
            <person name="Raghuraman S."/>
            <person name="Rege F."/>
            <person name="Reyes R."/>
            <person name="Rise C."/>
            <person name="Rogov P."/>
            <person name="Ross K."/>
            <person name="Ryan E."/>
            <person name="Settipalli S."/>
            <person name="Shea T."/>
            <person name="Sherpa N."/>
            <person name="Shi L."/>
            <person name="Shih D."/>
            <person name="Sparrow T."/>
            <person name="Spaulding J."/>
            <person name="Stalker J."/>
            <person name="Stange-Thomann N."/>
            <person name="Stavropoulos S."/>
            <person name="Stone C."/>
            <person name="Strader C."/>
            <person name="Tesfaye S."/>
            <person name="Thomson T."/>
            <person name="Thoulutsang Y."/>
            <person name="Thoulutsang D."/>
            <person name="Topham K."/>
            <person name="Topping I."/>
            <person name="Tsamla T."/>
            <person name="Vassiliev H."/>
            <person name="Vo A."/>
            <person name="Wangchuk T."/>
            <person name="Wangdi T."/>
            <person name="Weiand M."/>
            <person name="Wilkinson J."/>
            <person name="Wilson A."/>
            <person name="Yadav S."/>
            <person name="Young G."/>
            <person name="Yu Q."/>
            <person name="Zembek L."/>
            <person name="Zhong D."/>
            <person name="Zimmer A."/>
            <person name="Zwirko Z."/>
            <person name="Jaffe D.B."/>
            <person name="Alvarez P."/>
            <person name="Brockman W."/>
            <person name="Butler J."/>
            <person name="Chin C."/>
            <person name="Gnerre S."/>
            <person name="Grabherr M."/>
            <person name="Kleber M."/>
            <person name="Mauceli E."/>
            <person name="MacCallum I."/>
        </authorList>
    </citation>
    <scope>NUCLEOTIDE SEQUENCE [LARGE SCALE GENOMIC DNA]</scope>
    <source>
        <strain evidence="15">Tucson 14030-0811.24</strain>
    </source>
</reference>
<evidence type="ECO:0000256" key="12">
    <source>
        <dbReference type="ARBA" id="ARBA00042244"/>
    </source>
</evidence>
<evidence type="ECO:0000313" key="15">
    <source>
        <dbReference type="Proteomes" id="UP000007798"/>
    </source>
</evidence>
<evidence type="ECO:0000256" key="3">
    <source>
        <dbReference type="ARBA" id="ARBA00010532"/>
    </source>
</evidence>
<dbReference type="eggNOG" id="KOG3776">
    <property type="taxonomic scope" value="Eukaryota"/>
</dbReference>
<evidence type="ECO:0000256" key="5">
    <source>
        <dbReference type="ARBA" id="ARBA00022692"/>
    </source>
</evidence>
<dbReference type="Proteomes" id="UP000007798">
    <property type="component" value="Unassembled WGS sequence"/>
</dbReference>
<keyword evidence="6 13" id="KW-1133">Transmembrane helix</keyword>
<name>B4MNU8_DROWI</name>
<keyword evidence="7 13" id="KW-0472">Membrane</keyword>
<dbReference type="PANTHER" id="PTHR11923:SF110">
    <property type="entry name" value="SCAVENGER RECEPTOR CLASS B MEMBER 1"/>
    <property type="match status" value="1"/>
</dbReference>
<feature type="transmembrane region" description="Helical" evidence="13">
    <location>
        <begin position="20"/>
        <end position="45"/>
    </location>
</feature>
<comment type="similarity">
    <text evidence="3">Belongs to the CD36 family.</text>
</comment>
<evidence type="ECO:0000256" key="9">
    <source>
        <dbReference type="ARBA" id="ARBA00023170"/>
    </source>
</evidence>
<evidence type="ECO:0000256" key="7">
    <source>
        <dbReference type="ARBA" id="ARBA00023136"/>
    </source>
</evidence>
<keyword evidence="9" id="KW-0675">Receptor</keyword>
<keyword evidence="4" id="KW-1003">Cell membrane</keyword>
<dbReference type="GO" id="GO:0005901">
    <property type="term" value="C:caveola"/>
    <property type="evidence" value="ECO:0007669"/>
    <property type="project" value="UniProtKB-SubCell"/>
</dbReference>
<proteinExistence type="inferred from homology"/>
<dbReference type="OrthoDB" id="18585at2759"/>
<evidence type="ECO:0000256" key="13">
    <source>
        <dbReference type="SAM" id="Phobius"/>
    </source>
</evidence>
<dbReference type="InterPro" id="IPR002159">
    <property type="entry name" value="CD36_fam"/>
</dbReference>
<evidence type="ECO:0000256" key="4">
    <source>
        <dbReference type="ARBA" id="ARBA00022475"/>
    </source>
</evidence>
<evidence type="ECO:0000313" key="14">
    <source>
        <dbReference type="EMBL" id="EDW73787.2"/>
    </source>
</evidence>
<comment type="subcellular location">
    <subcellularLocation>
        <location evidence="2">Cell membrane</location>
        <topology evidence="2">Multi-pass membrane protein</topology>
    </subcellularLocation>
    <subcellularLocation>
        <location evidence="1">Membrane</location>
        <location evidence="1">Caveola</location>
        <topology evidence="1">Multi-pass membrane protein</topology>
    </subcellularLocation>
</comment>
<keyword evidence="10" id="KW-0325">Glycoprotein</keyword>
<evidence type="ECO:0000256" key="2">
    <source>
        <dbReference type="ARBA" id="ARBA00004651"/>
    </source>
</evidence>
<dbReference type="Pfam" id="PF01130">
    <property type="entry name" value="CD36"/>
    <property type="match status" value="2"/>
</dbReference>
<keyword evidence="5 13" id="KW-0812">Transmembrane</keyword>
<evidence type="ECO:0000256" key="1">
    <source>
        <dbReference type="ARBA" id="ARBA00004189"/>
    </source>
</evidence>
<dbReference type="InterPro" id="IPR005429">
    <property type="entry name" value="LimpII"/>
</dbReference>
<gene>
    <name evidence="14" type="primary">Dwil\GK19505</name>
    <name evidence="14" type="ORF">Dwil_GK19505</name>
</gene>
<dbReference type="InParanoid" id="B4MNU8"/>
<dbReference type="AlphaFoldDB" id="B4MNU8"/>
<feature type="transmembrane region" description="Helical" evidence="13">
    <location>
        <begin position="546"/>
        <end position="568"/>
    </location>
</feature>
<keyword evidence="8" id="KW-1015">Disulfide bond</keyword>
<organism evidence="14 15">
    <name type="scientific">Drosophila willistoni</name>
    <name type="common">Fruit fly</name>
    <dbReference type="NCBI Taxonomy" id="7260"/>
    <lineage>
        <taxon>Eukaryota</taxon>
        <taxon>Metazoa</taxon>
        <taxon>Ecdysozoa</taxon>
        <taxon>Arthropoda</taxon>
        <taxon>Hexapoda</taxon>
        <taxon>Insecta</taxon>
        <taxon>Pterygota</taxon>
        <taxon>Neoptera</taxon>
        <taxon>Endopterygota</taxon>
        <taxon>Diptera</taxon>
        <taxon>Brachycera</taxon>
        <taxon>Muscomorpha</taxon>
        <taxon>Ephydroidea</taxon>
        <taxon>Drosophilidae</taxon>
        <taxon>Drosophila</taxon>
        <taxon>Sophophora</taxon>
    </lineage>
</organism>
<dbReference type="GO" id="GO:0036010">
    <property type="term" value="P:protein localization to endosome"/>
    <property type="evidence" value="ECO:0007669"/>
    <property type="project" value="EnsemblMetazoa"/>
</dbReference>
<dbReference type="GO" id="GO:0005044">
    <property type="term" value="F:scavenger receptor activity"/>
    <property type="evidence" value="ECO:0007669"/>
    <property type="project" value="InterPro"/>
</dbReference>
<dbReference type="PRINTS" id="PR01609">
    <property type="entry name" value="CD36FAMILY"/>
</dbReference>
<protein>
    <recommendedName>
        <fullName evidence="11">Scavenger receptor class B member 1</fullName>
    </recommendedName>
    <alternativeName>
        <fullName evidence="12">SR-BI</fullName>
    </alternativeName>
</protein>
<evidence type="ECO:0000256" key="6">
    <source>
        <dbReference type="ARBA" id="ARBA00022989"/>
    </source>
</evidence>
<feature type="transmembrane region" description="Helical" evidence="13">
    <location>
        <begin position="461"/>
        <end position="483"/>
    </location>
</feature>
<accession>B4MNU8</accession>
<keyword evidence="15" id="KW-1185">Reference proteome</keyword>
<evidence type="ECO:0000256" key="8">
    <source>
        <dbReference type="ARBA" id="ARBA00023157"/>
    </source>
</evidence>
<dbReference type="GO" id="GO:0005764">
    <property type="term" value="C:lysosome"/>
    <property type="evidence" value="ECO:0007669"/>
    <property type="project" value="InterPro"/>
</dbReference>
<sequence length="1049" mass="119680">MNGPKHKLCTKLSSTYLRKWWITIALASILIIGGIVVACEFSVLINAIVDRMVALRPGAKTFGWWAKPPVEPKISLYVYNVTNADDFLSNGSKAIVDEVGPYVYTETWEKVNIVENDNGTLSYNLRKIYTFREDLSVGPEDDVVIVPNIPMLSATSQSKHAARFLRLAMASIMDILKIKPFVQVSVGQLLWGYEDPLLKLAKDVVPKEQKLPYEEFGLMYGKNGTSSDRITLHTGVDDINKYGIIDKFNGRTHLPHWTTDECNRLNGTDGSIFPPHIDHDRVLYVYDKDLCRLLPLVFEQEVMTSNEVPGYRFTPPEWVFQDVDRHPDNMCFCPAGQPSCSPNGLFNVSLCQYDSPIMLSFPHFYLADDSLRTQVEGISPPQKEKHQFFFDVQPKMGTTLRVRARIQINLAVSQVFDIKQVANFPDIIFPILWFEEGIDMLPDEVTDLMRFAEQVPPKIRVGLIVALCALGVALLLLSTFCLIRNSHRQSTLHLEGSNYLATAQVDMNKKQNKDNTNNQQPAGKTDVPEKNSSIIMKLKPLQRLQLAFCLLLCLFSSLIFILSCGINYRQELAKEHVRFRQEMPTMDSWINSPFGKLKSYLFNVTNSEAFLNGTDTKLKLDQIGPIVYNIVGYNDILERTEHNVTYRKHRYRRVEFLPEESVSPDILNQTIILPNSILLGSAAKFSHEAPYSAFGFDAVTLGEDVFVTGSIYYFLWEFTRPGLEMMSKFLTLTSNCGLLHNALKEKEEVYTVNIGPESGIENFFRIKSLNNDVILKEQRQRTRGPDGESCPAYVKGALDNSLFPPFVQKDTPLTLVAIESCRTLPLNYKGEEVYQGIDTFRYTLIRPYEEAPKCLQNTYGVKLPRAMFDASKCVINDAPSCFSQPHFYGSDYNWERHFEGLHPNEEEHEGFVLLEPVTGIPITEKYRFQSNIPVPDLRFYSQRLRMFSNMILPAFWYEFEMGELPDLVTRLMWININVVPHLQWSVMTLALLLALWSGLKVVRLFYGNISYRQLYHRICCDQAGGRNNVLLATTFPQDALTQCQNVNVK</sequence>
<evidence type="ECO:0000256" key="10">
    <source>
        <dbReference type="ARBA" id="ARBA00023180"/>
    </source>
</evidence>
<dbReference type="HOGENOM" id="CLU_019853_2_1_1"/>
<dbReference type="PRINTS" id="PR01611">
    <property type="entry name" value="LIMPII"/>
</dbReference>